<reference evidence="2 4" key="2">
    <citation type="submission" date="2019-05" db="EMBL/GenBank/DDBJ databases">
        <title>Genome sequence of Moorella thermoacetica ATCC 33924.</title>
        <authorList>
            <person name="Poehlein A."/>
            <person name="Bengelsdorf F.R."/>
            <person name="Duerre P."/>
            <person name="Daniel R."/>
        </authorList>
    </citation>
    <scope>NUCLEOTIDE SEQUENCE [LARGE SCALE GENOMIC DNA]</scope>
    <source>
        <strain evidence="2 4">ATCC 33924</strain>
    </source>
</reference>
<accession>A0AAC9HIR6</accession>
<dbReference type="RefSeq" id="WP_155768212.1">
    <property type="nucleotide sequence ID" value="NZ_CP017019.1"/>
</dbReference>
<proteinExistence type="predicted"/>
<reference evidence="1 3" key="1">
    <citation type="submission" date="2016-08" db="EMBL/GenBank/DDBJ databases">
        <title>Moorella thermoacetica DSM 103132.</title>
        <authorList>
            <person name="Jendresen C.B."/>
            <person name="Redl S.M."/>
            <person name="Jensen T.O."/>
            <person name="Nielsen A.T."/>
        </authorList>
    </citation>
    <scope>NUCLEOTIDE SEQUENCE [LARGE SCALE GENOMIC DNA]</scope>
    <source>
        <strain evidence="1 3">DSM 103132</strain>
    </source>
</reference>
<protein>
    <submittedName>
        <fullName evidence="1">Uncharacterized protein</fullName>
    </submittedName>
</protein>
<evidence type="ECO:0000313" key="1">
    <source>
        <dbReference type="EMBL" id="AOQ24579.1"/>
    </source>
</evidence>
<evidence type="ECO:0000313" key="3">
    <source>
        <dbReference type="Proteomes" id="UP000094598"/>
    </source>
</evidence>
<name>A0AAC9HIR6_NEOTH</name>
<dbReference type="EMBL" id="CP017019">
    <property type="protein sequence ID" value="AOQ24579.1"/>
    <property type="molecule type" value="Genomic_DNA"/>
</dbReference>
<dbReference type="AlphaFoldDB" id="A0AAC9HIR6"/>
<gene>
    <name evidence="1" type="ORF">Maut_02149</name>
    <name evidence="2" type="ORF">MTAT_19220</name>
</gene>
<sequence length="58" mass="6909">MRNEELVETLRYILYHTNSVFSDLTYHIAYAQSEIKRLTEILDAVLNDMQEVDNIGYR</sequence>
<organism evidence="1 3">
    <name type="scientific">Neomoorella thermoacetica</name>
    <name type="common">Clostridium thermoaceticum</name>
    <dbReference type="NCBI Taxonomy" id="1525"/>
    <lineage>
        <taxon>Bacteria</taxon>
        <taxon>Bacillati</taxon>
        <taxon>Bacillota</taxon>
        <taxon>Clostridia</taxon>
        <taxon>Neomoorellales</taxon>
        <taxon>Neomoorellaceae</taxon>
        <taxon>Neomoorella</taxon>
    </lineage>
</organism>
<keyword evidence="4" id="KW-1185">Reference proteome</keyword>
<dbReference type="EMBL" id="VCDX01000006">
    <property type="protein sequence ID" value="TYL12680.1"/>
    <property type="molecule type" value="Genomic_DNA"/>
</dbReference>
<dbReference type="Proteomes" id="UP000094598">
    <property type="component" value="Chromosome"/>
</dbReference>
<dbReference type="Proteomes" id="UP000322283">
    <property type="component" value="Unassembled WGS sequence"/>
</dbReference>
<evidence type="ECO:0000313" key="4">
    <source>
        <dbReference type="Proteomes" id="UP000322283"/>
    </source>
</evidence>
<evidence type="ECO:0000313" key="2">
    <source>
        <dbReference type="EMBL" id="TYL12680.1"/>
    </source>
</evidence>